<dbReference type="OrthoDB" id="7355557at2"/>
<accession>A0A5A9GUX6</accession>
<evidence type="ECO:0000313" key="3">
    <source>
        <dbReference type="Proteomes" id="UP000324927"/>
    </source>
</evidence>
<keyword evidence="3" id="KW-1185">Reference proteome</keyword>
<evidence type="ECO:0000313" key="2">
    <source>
        <dbReference type="EMBL" id="KAA0598291.1"/>
    </source>
</evidence>
<protein>
    <submittedName>
        <fullName evidence="2">Uncharacterized protein</fullName>
    </submittedName>
</protein>
<comment type="caution">
    <text evidence="2">The sequence shown here is derived from an EMBL/GenBank/DDBJ whole genome shotgun (WGS) entry which is preliminary data.</text>
</comment>
<dbReference type="Proteomes" id="UP000324927">
    <property type="component" value="Unassembled WGS sequence"/>
</dbReference>
<evidence type="ECO:0000256" key="1">
    <source>
        <dbReference type="SAM" id="MobiDB-lite"/>
    </source>
</evidence>
<organism evidence="2 3">
    <name type="scientific">Azospirillum lipoferum</name>
    <dbReference type="NCBI Taxonomy" id="193"/>
    <lineage>
        <taxon>Bacteria</taxon>
        <taxon>Pseudomonadati</taxon>
        <taxon>Pseudomonadota</taxon>
        <taxon>Alphaproteobacteria</taxon>
        <taxon>Rhodospirillales</taxon>
        <taxon>Azospirillaceae</taxon>
        <taxon>Azospirillum</taxon>
    </lineage>
</organism>
<proteinExistence type="predicted"/>
<name>A0A5A9GUX6_AZOLI</name>
<reference evidence="2 3" key="1">
    <citation type="submission" date="2019-08" db="EMBL/GenBank/DDBJ databases">
        <authorList>
            <person name="Grouzdev D."/>
            <person name="Tikhonova E."/>
            <person name="Kravchenko I."/>
        </authorList>
    </citation>
    <scope>NUCLEOTIDE SEQUENCE [LARGE SCALE GENOMIC DNA]</scope>
    <source>
        <strain evidence="2 3">59b</strain>
    </source>
</reference>
<dbReference type="RefSeq" id="WP_149229884.1">
    <property type="nucleotide sequence ID" value="NZ_JALJXJ010000002.1"/>
</dbReference>
<dbReference type="AlphaFoldDB" id="A0A5A9GUX6"/>
<feature type="region of interest" description="Disordered" evidence="1">
    <location>
        <begin position="57"/>
        <end position="141"/>
    </location>
</feature>
<feature type="compositionally biased region" description="Low complexity" evidence="1">
    <location>
        <begin position="57"/>
        <end position="73"/>
    </location>
</feature>
<sequence length="157" mass="15852">MSNSYVDGKVREAILAAKGSRMNAQKILMAWAVEDPELLRGIAQPFLKAIAAAAIERAGRPPSSRSAARPAAAGGAGGGRPSASGLSRDALENLLNQLGREPDESVPQRPVPAGKTAAAGGAGAGKGATVHNAPAGGPNHEKAMMAIAKAFVAKKVR</sequence>
<dbReference type="EMBL" id="VTTN01000001">
    <property type="protein sequence ID" value="KAA0598291.1"/>
    <property type="molecule type" value="Genomic_DNA"/>
</dbReference>
<gene>
    <name evidence="2" type="ORF">FZ942_04180</name>
</gene>